<accession>A0A1Y2CHN2</accession>
<dbReference type="EMBL" id="MCGO01000016">
    <property type="protein sequence ID" value="ORY46548.1"/>
    <property type="molecule type" value="Genomic_DNA"/>
</dbReference>
<name>A0A1Y2CHN2_9FUNG</name>
<organism evidence="1 2">
    <name type="scientific">Rhizoclosmatium globosum</name>
    <dbReference type="NCBI Taxonomy" id="329046"/>
    <lineage>
        <taxon>Eukaryota</taxon>
        <taxon>Fungi</taxon>
        <taxon>Fungi incertae sedis</taxon>
        <taxon>Chytridiomycota</taxon>
        <taxon>Chytridiomycota incertae sedis</taxon>
        <taxon>Chytridiomycetes</taxon>
        <taxon>Chytridiales</taxon>
        <taxon>Chytriomycetaceae</taxon>
        <taxon>Rhizoclosmatium</taxon>
    </lineage>
</organism>
<evidence type="ECO:0000313" key="1">
    <source>
        <dbReference type="EMBL" id="ORY46548.1"/>
    </source>
</evidence>
<protein>
    <submittedName>
        <fullName evidence="1">Uncharacterized protein</fullName>
    </submittedName>
</protein>
<comment type="caution">
    <text evidence="1">The sequence shown here is derived from an EMBL/GenBank/DDBJ whole genome shotgun (WGS) entry which is preliminary data.</text>
</comment>
<gene>
    <name evidence="1" type="ORF">BCR33DRAFT_849234</name>
</gene>
<evidence type="ECO:0000313" key="2">
    <source>
        <dbReference type="Proteomes" id="UP000193642"/>
    </source>
</evidence>
<dbReference type="Proteomes" id="UP000193642">
    <property type="component" value="Unassembled WGS sequence"/>
</dbReference>
<sequence length="292" mass="32511">MIKRKVTTTTTTQRVLPHGTETTIRTVTQVSIDTQGQGIGLSTQNGKHIPALTQAADAPSPKMAIRLETWPVSKLVAELLPKGTLVHVNGTDVKEIEIEGVKVRVRQDDATKLELLRSIISSGNESRISVDLLGSVKVGNVLDAFKAATSPVLVYHSETEFHQVLNKANQEDGISLLKSLSEIMERSEHACCQESYRQIRQATSQLIHIFRTNDPAVVLVVHDAFKQACIQMMVESDSEKPDPTFMRWFLRDADLDLFLNTFEDPEMDKLPYATRYSVSLMKDALIRGITVV</sequence>
<keyword evidence="2" id="KW-1185">Reference proteome</keyword>
<proteinExistence type="predicted"/>
<reference evidence="1 2" key="1">
    <citation type="submission" date="2016-07" db="EMBL/GenBank/DDBJ databases">
        <title>Pervasive Adenine N6-methylation of Active Genes in Fungi.</title>
        <authorList>
            <consortium name="DOE Joint Genome Institute"/>
            <person name="Mondo S.J."/>
            <person name="Dannebaum R.O."/>
            <person name="Kuo R.C."/>
            <person name="Labutti K."/>
            <person name="Haridas S."/>
            <person name="Kuo A."/>
            <person name="Salamov A."/>
            <person name="Ahrendt S.R."/>
            <person name="Lipzen A."/>
            <person name="Sullivan W."/>
            <person name="Andreopoulos W.B."/>
            <person name="Clum A."/>
            <person name="Lindquist E."/>
            <person name="Daum C."/>
            <person name="Ramamoorthy G.K."/>
            <person name="Gryganskyi A."/>
            <person name="Culley D."/>
            <person name="Magnuson J.K."/>
            <person name="James T.Y."/>
            <person name="O'Malley M.A."/>
            <person name="Stajich J.E."/>
            <person name="Spatafora J.W."/>
            <person name="Visel A."/>
            <person name="Grigoriev I.V."/>
        </authorList>
    </citation>
    <scope>NUCLEOTIDE SEQUENCE [LARGE SCALE GENOMIC DNA]</scope>
    <source>
        <strain evidence="1 2">JEL800</strain>
    </source>
</reference>
<dbReference type="OrthoDB" id="2163058at2759"/>
<dbReference type="AlphaFoldDB" id="A0A1Y2CHN2"/>